<dbReference type="PANTHER" id="PTHR13504:SF38">
    <property type="entry name" value="FIDO DOMAIN-CONTAINING PROTEIN"/>
    <property type="match status" value="1"/>
</dbReference>
<dbReference type="AlphaFoldDB" id="A0A1H2LVF2"/>
<dbReference type="EMBL" id="LT629791">
    <property type="protein sequence ID" value="SDU84967.1"/>
    <property type="molecule type" value="Genomic_DNA"/>
</dbReference>
<accession>A0A1H2LVF2</accession>
<keyword evidence="2" id="KW-0547">Nucleotide-binding</keyword>
<evidence type="ECO:0000313" key="4">
    <source>
        <dbReference type="EMBL" id="SDU84967.1"/>
    </source>
</evidence>
<dbReference type="SUPFAM" id="SSF140931">
    <property type="entry name" value="Fic-like"/>
    <property type="match status" value="1"/>
</dbReference>
<dbReference type="STRING" id="419479.SAMN04488563_6716"/>
<feature type="domain" description="Fido" evidence="3">
    <location>
        <begin position="53"/>
        <end position="195"/>
    </location>
</feature>
<evidence type="ECO:0000313" key="5">
    <source>
        <dbReference type="Proteomes" id="UP000182977"/>
    </source>
</evidence>
<keyword evidence="5" id="KW-1185">Reference proteome</keyword>
<gene>
    <name evidence="4" type="ORF">SAMN04488563_6716</name>
</gene>
<dbReference type="PANTHER" id="PTHR13504">
    <property type="entry name" value="FIDO DOMAIN-CONTAINING PROTEIN DDB_G0283145"/>
    <property type="match status" value="1"/>
</dbReference>
<dbReference type="InterPro" id="IPR036597">
    <property type="entry name" value="Fido-like_dom_sf"/>
</dbReference>
<evidence type="ECO:0000259" key="3">
    <source>
        <dbReference type="PROSITE" id="PS51459"/>
    </source>
</evidence>
<sequence length="201" mass="22978">MDPEGDGEAQGLTRRFGTTHGELTYAELADAIAPHLERLLDRIADGEFAARPFSEALAQEFHVEIIGSILPDIAGRWRRESVRVGMHVPPEHFLVPMRMRQYADNVRTRLEFATSLDLQIELLAYAEGEFLHVHPFTDFNGRTIRALLSELLVRLDFPPVEVSVERGTDRFREYGTALAHYDNGRLDALIDFWFRRLEEGS</sequence>
<dbReference type="Pfam" id="PF02661">
    <property type="entry name" value="Fic"/>
    <property type="match status" value="1"/>
</dbReference>
<feature type="active site" evidence="1">
    <location>
        <position position="134"/>
    </location>
</feature>
<proteinExistence type="predicted"/>
<organism evidence="4 5">
    <name type="scientific">Jiangella alkaliphila</name>
    <dbReference type="NCBI Taxonomy" id="419479"/>
    <lineage>
        <taxon>Bacteria</taxon>
        <taxon>Bacillati</taxon>
        <taxon>Actinomycetota</taxon>
        <taxon>Actinomycetes</taxon>
        <taxon>Jiangellales</taxon>
        <taxon>Jiangellaceae</taxon>
        <taxon>Jiangella</taxon>
    </lineage>
</organism>
<keyword evidence="2" id="KW-0067">ATP-binding</keyword>
<dbReference type="InterPro" id="IPR003812">
    <property type="entry name" value="Fido"/>
</dbReference>
<dbReference type="Gene3D" id="1.10.3290.10">
    <property type="entry name" value="Fido-like domain"/>
    <property type="match status" value="1"/>
</dbReference>
<dbReference type="Proteomes" id="UP000182977">
    <property type="component" value="Chromosome I"/>
</dbReference>
<dbReference type="InterPro" id="IPR040198">
    <property type="entry name" value="Fido_containing"/>
</dbReference>
<protein>
    <submittedName>
        <fullName evidence="4">Fic/DOC family protein</fullName>
    </submittedName>
</protein>
<dbReference type="OrthoDB" id="9813719at2"/>
<evidence type="ECO:0000256" key="1">
    <source>
        <dbReference type="PIRSR" id="PIRSR640198-1"/>
    </source>
</evidence>
<dbReference type="PROSITE" id="PS51459">
    <property type="entry name" value="FIDO"/>
    <property type="match status" value="1"/>
</dbReference>
<feature type="binding site" evidence="2">
    <location>
        <begin position="84"/>
        <end position="87"/>
    </location>
    <ligand>
        <name>ATP</name>
        <dbReference type="ChEBI" id="CHEBI:30616"/>
    </ligand>
</feature>
<feature type="binding site" evidence="2">
    <location>
        <begin position="138"/>
        <end position="145"/>
    </location>
    <ligand>
        <name>ATP</name>
        <dbReference type="ChEBI" id="CHEBI:30616"/>
    </ligand>
</feature>
<reference evidence="5" key="1">
    <citation type="submission" date="2016-10" db="EMBL/GenBank/DDBJ databases">
        <authorList>
            <person name="Varghese N."/>
            <person name="Submissions S."/>
        </authorList>
    </citation>
    <scope>NUCLEOTIDE SEQUENCE [LARGE SCALE GENOMIC DNA]</scope>
    <source>
        <strain evidence="5">DSM 45079</strain>
    </source>
</reference>
<evidence type="ECO:0000256" key="2">
    <source>
        <dbReference type="PIRSR" id="PIRSR640198-2"/>
    </source>
</evidence>
<dbReference type="RefSeq" id="WP_046772742.1">
    <property type="nucleotide sequence ID" value="NZ_LBMC01000076.1"/>
</dbReference>
<dbReference type="GO" id="GO:0005524">
    <property type="term" value="F:ATP binding"/>
    <property type="evidence" value="ECO:0007669"/>
    <property type="project" value="UniProtKB-KW"/>
</dbReference>
<name>A0A1H2LVF2_9ACTN</name>